<reference evidence="2" key="1">
    <citation type="journal article" date="2019" name="Int. J. Syst. Evol. Microbiol.">
        <title>The Global Catalogue of Microorganisms (GCM) 10K type strain sequencing project: providing services to taxonomists for standard genome sequencing and annotation.</title>
        <authorList>
            <consortium name="The Broad Institute Genomics Platform"/>
            <consortium name="The Broad Institute Genome Sequencing Center for Infectious Disease"/>
            <person name="Wu L."/>
            <person name="Ma J."/>
        </authorList>
    </citation>
    <scope>NUCLEOTIDE SEQUENCE [LARGE SCALE GENOMIC DNA]</scope>
    <source>
        <strain evidence="2">ZS-35-S2</strain>
    </source>
</reference>
<evidence type="ECO:0000313" key="2">
    <source>
        <dbReference type="Proteomes" id="UP001596203"/>
    </source>
</evidence>
<protein>
    <recommendedName>
        <fullName evidence="3">HEAT repeat domain-containing protein</fullName>
    </recommendedName>
</protein>
<dbReference type="EMBL" id="JBHSPR010000010">
    <property type="protein sequence ID" value="MFC6017453.1"/>
    <property type="molecule type" value="Genomic_DNA"/>
</dbReference>
<sequence length="205" mass="21770">MRFPHPGLIDFHLACRVFDGIATGTSERLEAVQTSHATDLVIREFVEQDPASEATLSRWMRSGATDVLRVNAAGILAKTATPETADLVIAALRADEAMRVLYLTAVASRVLALPWTLATQLAQGSGAVGSDAVLKLAEELRNPRDAAARWCSALLLHRAGAAGREPVKAAVAEALRAESAPENLRTMAGLLAGADPITTTLERPR</sequence>
<evidence type="ECO:0000313" key="1">
    <source>
        <dbReference type="EMBL" id="MFC6017453.1"/>
    </source>
</evidence>
<name>A0ABW1KAW8_9ACTN</name>
<comment type="caution">
    <text evidence="1">The sequence shown here is derived from an EMBL/GenBank/DDBJ whole genome shotgun (WGS) entry which is preliminary data.</text>
</comment>
<organism evidence="1 2">
    <name type="scientific">Plantactinospora solaniradicis</name>
    <dbReference type="NCBI Taxonomy" id="1723736"/>
    <lineage>
        <taxon>Bacteria</taxon>
        <taxon>Bacillati</taxon>
        <taxon>Actinomycetota</taxon>
        <taxon>Actinomycetes</taxon>
        <taxon>Micromonosporales</taxon>
        <taxon>Micromonosporaceae</taxon>
        <taxon>Plantactinospora</taxon>
    </lineage>
</organism>
<dbReference type="RefSeq" id="WP_377422903.1">
    <property type="nucleotide sequence ID" value="NZ_JBHSPR010000010.1"/>
</dbReference>
<keyword evidence="2" id="KW-1185">Reference proteome</keyword>
<proteinExistence type="predicted"/>
<accession>A0ABW1KAW8</accession>
<dbReference type="Proteomes" id="UP001596203">
    <property type="component" value="Unassembled WGS sequence"/>
</dbReference>
<evidence type="ECO:0008006" key="3">
    <source>
        <dbReference type="Google" id="ProtNLM"/>
    </source>
</evidence>
<gene>
    <name evidence="1" type="ORF">ACFP2T_14700</name>
</gene>